<evidence type="ECO:0000313" key="2">
    <source>
        <dbReference type="EMBL" id="RXH13672.1"/>
    </source>
</evidence>
<name>A0ABY0E9V1_9BRAD</name>
<gene>
    <name evidence="2" type="ORF">EAS56_13805</name>
</gene>
<evidence type="ECO:0000313" key="3">
    <source>
        <dbReference type="Proteomes" id="UP000290401"/>
    </source>
</evidence>
<organism evidence="2 3">
    <name type="scientific">Bradyrhizobium guangzhouense</name>
    <dbReference type="NCBI Taxonomy" id="1325095"/>
    <lineage>
        <taxon>Bacteria</taxon>
        <taxon>Pseudomonadati</taxon>
        <taxon>Pseudomonadota</taxon>
        <taxon>Alphaproteobacteria</taxon>
        <taxon>Hyphomicrobiales</taxon>
        <taxon>Nitrobacteraceae</taxon>
        <taxon>Bradyrhizobium</taxon>
    </lineage>
</organism>
<feature type="signal peptide" evidence="1">
    <location>
        <begin position="1"/>
        <end position="32"/>
    </location>
</feature>
<sequence length="91" mass="9652">MSALWDLQKSQLVCCALLIAAFMLGGCSSQLADMSAADTPAHPKDPAGYLPVHDLPPDRDQAIIPPDQRAKIEAELAAARDRQAVAAKDAK</sequence>
<feature type="chain" id="PRO_5046052681" description="Lipoprotein" evidence="1">
    <location>
        <begin position="33"/>
        <end position="91"/>
    </location>
</feature>
<keyword evidence="1" id="KW-0732">Signal</keyword>
<protein>
    <recommendedName>
        <fullName evidence="4">Lipoprotein</fullName>
    </recommendedName>
</protein>
<reference evidence="2 3" key="1">
    <citation type="submission" date="2018-10" db="EMBL/GenBank/DDBJ databases">
        <title>Bradyrhizobium sp. nov., effective nodules isolated from peanut in China.</title>
        <authorList>
            <person name="Li Y."/>
        </authorList>
    </citation>
    <scope>NUCLEOTIDE SEQUENCE [LARGE SCALE GENOMIC DNA]</scope>
    <source>
        <strain evidence="2 3">CCBAU 53426</strain>
    </source>
</reference>
<dbReference type="Proteomes" id="UP000290401">
    <property type="component" value="Unassembled WGS sequence"/>
</dbReference>
<dbReference type="EMBL" id="RDQZ01000009">
    <property type="protein sequence ID" value="RXH13672.1"/>
    <property type="molecule type" value="Genomic_DNA"/>
</dbReference>
<evidence type="ECO:0008006" key="4">
    <source>
        <dbReference type="Google" id="ProtNLM"/>
    </source>
</evidence>
<comment type="caution">
    <text evidence="2">The sequence shown here is derived from an EMBL/GenBank/DDBJ whole genome shotgun (WGS) entry which is preliminary data.</text>
</comment>
<keyword evidence="3" id="KW-1185">Reference proteome</keyword>
<proteinExistence type="predicted"/>
<accession>A0ABY0E9V1</accession>
<dbReference type="RefSeq" id="WP_128958243.1">
    <property type="nucleotide sequence ID" value="NZ_RDQZ01000009.1"/>
</dbReference>
<evidence type="ECO:0000256" key="1">
    <source>
        <dbReference type="SAM" id="SignalP"/>
    </source>
</evidence>